<dbReference type="GO" id="GO:0016740">
    <property type="term" value="F:transferase activity"/>
    <property type="evidence" value="ECO:0007669"/>
    <property type="project" value="UniProtKB-KW"/>
</dbReference>
<gene>
    <name evidence="1" type="ORF">SAMN02927900_06304</name>
</gene>
<organism evidence="1 2">
    <name type="scientific">Rhizobium mongolense subsp. loessense</name>
    <dbReference type="NCBI Taxonomy" id="158890"/>
    <lineage>
        <taxon>Bacteria</taxon>
        <taxon>Pseudomonadati</taxon>
        <taxon>Pseudomonadota</taxon>
        <taxon>Alphaproteobacteria</taxon>
        <taxon>Hyphomicrobiales</taxon>
        <taxon>Rhizobiaceae</taxon>
        <taxon>Rhizobium/Agrobacterium group</taxon>
        <taxon>Rhizobium</taxon>
    </lineage>
</organism>
<dbReference type="AlphaFoldDB" id="A0A1G4U7U6"/>
<protein>
    <submittedName>
        <fullName evidence="1">Nucleotidyl transferase AbiEii toxin, Type IV TA system</fullName>
    </submittedName>
</protein>
<keyword evidence="1" id="KW-0808">Transferase</keyword>
<name>A0A1G4U7U6_9HYPH</name>
<dbReference type="EMBL" id="FMTM01000020">
    <property type="protein sequence ID" value="SCW89637.1"/>
    <property type="molecule type" value="Genomic_DNA"/>
</dbReference>
<proteinExistence type="predicted"/>
<accession>A0A1G4U7U6</accession>
<dbReference type="Pfam" id="PF08843">
    <property type="entry name" value="AbiEii"/>
    <property type="match status" value="1"/>
</dbReference>
<evidence type="ECO:0000313" key="2">
    <source>
        <dbReference type="Proteomes" id="UP000199542"/>
    </source>
</evidence>
<dbReference type="Proteomes" id="UP000199542">
    <property type="component" value="Unassembled WGS sequence"/>
</dbReference>
<dbReference type="RefSeq" id="WP_233426885.1">
    <property type="nucleotide sequence ID" value="NZ_FMTM01000020.1"/>
</dbReference>
<reference evidence="1 2" key="1">
    <citation type="submission" date="2016-10" db="EMBL/GenBank/DDBJ databases">
        <authorList>
            <person name="de Groot N.N."/>
        </authorList>
    </citation>
    <scope>NUCLEOTIDE SEQUENCE [LARGE SCALE GENOMIC DNA]</scope>
    <source>
        <strain evidence="1 2">CGMCC 1.3401</strain>
    </source>
</reference>
<sequence>MSSFVAEANRAEAEAIDVKCVRLVETAADKFVALARRAGFAFSGLGPLDHTLVRHVYDLSRMDGHYDLDAAVAIALETMKAEAAARAGDYPAYKEDPKAETLRTYKIMAAKRNLPRDMRNYSVISSTVRGLISRRHSKRRNDSPNGSITHKRLILEAFISLIISIAGGKEGILLLWSA</sequence>
<evidence type="ECO:0000313" key="1">
    <source>
        <dbReference type="EMBL" id="SCW89637.1"/>
    </source>
</evidence>
<dbReference type="InterPro" id="IPR014942">
    <property type="entry name" value="AbiEii"/>
</dbReference>